<feature type="domain" description="NOMO fifth transthyretin-like" evidence="13">
    <location>
        <begin position="408"/>
        <end position="490"/>
    </location>
</feature>
<dbReference type="GO" id="GO:0005789">
    <property type="term" value="C:endoplasmic reticulum membrane"/>
    <property type="evidence" value="ECO:0007669"/>
    <property type="project" value="UniProtKB-SubCell"/>
</dbReference>
<evidence type="ECO:0000256" key="1">
    <source>
        <dbReference type="ARBA" id="ARBA00004115"/>
    </source>
</evidence>
<dbReference type="Pfam" id="PF23196">
    <property type="entry name" value="NOMO_6th"/>
    <property type="match status" value="1"/>
</dbReference>
<evidence type="ECO:0000259" key="8">
    <source>
        <dbReference type="Pfam" id="PF22898"/>
    </source>
</evidence>
<accession>A0A2P2M7I8</accession>
<evidence type="ECO:0000313" key="17">
    <source>
        <dbReference type="EMBL" id="MBX26194.1"/>
    </source>
</evidence>
<dbReference type="Pfam" id="PF23193">
    <property type="entry name" value="NOMO_3rd"/>
    <property type="match status" value="1"/>
</dbReference>
<dbReference type="Gene3D" id="2.60.40.1120">
    <property type="entry name" value="Carboxypeptidase-like, regulatory domain"/>
    <property type="match status" value="1"/>
</dbReference>
<dbReference type="InterPro" id="IPR055073">
    <property type="entry name" value="NOMO1-like_9th"/>
</dbReference>
<dbReference type="Pfam" id="PF22898">
    <property type="entry name" value="NOMO1-like_1st"/>
    <property type="match status" value="1"/>
</dbReference>
<keyword evidence="6" id="KW-0472">Membrane</keyword>
<reference evidence="17" key="1">
    <citation type="submission" date="2018-02" db="EMBL/GenBank/DDBJ databases">
        <title>Rhizophora mucronata_Transcriptome.</title>
        <authorList>
            <person name="Meera S.P."/>
            <person name="Sreeshan A."/>
            <person name="Augustine A."/>
        </authorList>
    </citation>
    <scope>NUCLEOTIDE SEQUENCE</scope>
    <source>
        <tissue evidence="17">Leaf</tissue>
    </source>
</reference>
<evidence type="ECO:0000259" key="16">
    <source>
        <dbReference type="Pfam" id="PF23662"/>
    </source>
</evidence>
<evidence type="ECO:0000259" key="13">
    <source>
        <dbReference type="Pfam" id="PF23194"/>
    </source>
</evidence>
<evidence type="ECO:0000256" key="2">
    <source>
        <dbReference type="ARBA" id="ARBA00022692"/>
    </source>
</evidence>
<dbReference type="InterPro" id="IPR056190">
    <property type="entry name" value="NOMO_5th"/>
</dbReference>
<protein>
    <submittedName>
        <fullName evidence="17">Uncharacterized protein MANES_05G014200</fullName>
    </submittedName>
</protein>
<dbReference type="Pfam" id="PF23194">
    <property type="entry name" value="NOMO_5th"/>
    <property type="match status" value="1"/>
</dbReference>
<dbReference type="InterPro" id="IPR056319">
    <property type="entry name" value="NOMO_7th"/>
</dbReference>
<keyword evidence="5" id="KW-1133">Transmembrane helix</keyword>
<dbReference type="InterPro" id="IPR008969">
    <property type="entry name" value="CarboxyPept-like_regulatory"/>
</dbReference>
<feature type="domain" description="NOMO-like N-terminal beta-sandwich" evidence="8">
    <location>
        <begin position="46"/>
        <end position="123"/>
    </location>
</feature>
<dbReference type="InterPro" id="IPR013783">
    <property type="entry name" value="Ig-like_fold"/>
</dbReference>
<keyword evidence="4" id="KW-0256">Endoplasmic reticulum</keyword>
<feature type="chain" id="PRO_5015180737" evidence="7">
    <location>
        <begin position="25"/>
        <end position="1199"/>
    </location>
</feature>
<proteinExistence type="predicted"/>
<evidence type="ECO:0000259" key="11">
    <source>
        <dbReference type="Pfam" id="PF23141"/>
    </source>
</evidence>
<keyword evidence="2" id="KW-0812">Transmembrane</keyword>
<evidence type="ECO:0000256" key="3">
    <source>
        <dbReference type="ARBA" id="ARBA00022729"/>
    </source>
</evidence>
<dbReference type="InterPro" id="IPR055576">
    <property type="entry name" value="DUF7152"/>
</dbReference>
<dbReference type="EMBL" id="GGEC01045710">
    <property type="protein sequence ID" value="MBX26194.1"/>
    <property type="molecule type" value="Transcribed_RNA"/>
</dbReference>
<dbReference type="Pfam" id="PF23141">
    <property type="entry name" value="Ig_NOMO"/>
    <property type="match status" value="1"/>
</dbReference>
<dbReference type="InterPro" id="IPR055074">
    <property type="entry name" value="NOMO1-3_2nd"/>
</dbReference>
<dbReference type="InterPro" id="IPR056189">
    <property type="entry name" value="NOMO_3rd"/>
</dbReference>
<dbReference type="InterPro" id="IPR056187">
    <property type="entry name" value="NOMO_8th"/>
</dbReference>
<dbReference type="Pfam" id="PF23660">
    <property type="entry name" value="NOMO_8th"/>
    <property type="match status" value="1"/>
</dbReference>
<dbReference type="FunFam" id="2.60.40.10:FF:001746">
    <property type="entry name" value="Carbohydrate-binding-like fold"/>
    <property type="match status" value="1"/>
</dbReference>
<evidence type="ECO:0000259" key="9">
    <source>
        <dbReference type="Pfam" id="PF22902"/>
    </source>
</evidence>
<feature type="domain" description="NOMO third transthyretin-like" evidence="12">
    <location>
        <begin position="261"/>
        <end position="326"/>
    </location>
</feature>
<feature type="domain" description="NOMO sixth transthyretin-like" evidence="14">
    <location>
        <begin position="495"/>
        <end position="573"/>
    </location>
</feature>
<feature type="domain" description="DUF7152" evidence="16">
    <location>
        <begin position="1039"/>
        <end position="1138"/>
    </location>
</feature>
<dbReference type="FunFam" id="2.60.40.1120:FF:000069">
    <property type="entry name" value="SD07707p"/>
    <property type="match status" value="1"/>
</dbReference>
<dbReference type="InterPro" id="IPR056188">
    <property type="entry name" value="NOMO_6th"/>
</dbReference>
<evidence type="ECO:0000259" key="10">
    <source>
        <dbReference type="Pfam" id="PF22904"/>
    </source>
</evidence>
<dbReference type="SUPFAM" id="SSF49478">
    <property type="entry name" value="Cna protein B-type domain"/>
    <property type="match status" value="2"/>
</dbReference>
<feature type="domain" description="NOMO-like ninth beta-sandwich" evidence="9">
    <location>
        <begin position="774"/>
        <end position="845"/>
    </location>
</feature>
<feature type="domain" description="NOMO seventh transthyretin-like" evidence="11">
    <location>
        <begin position="592"/>
        <end position="664"/>
    </location>
</feature>
<dbReference type="InterPro" id="IPR055075">
    <property type="entry name" value="NOMO-like_N"/>
</dbReference>
<organism evidence="17">
    <name type="scientific">Rhizophora mucronata</name>
    <name type="common">Asiatic mangrove</name>
    <dbReference type="NCBI Taxonomy" id="61149"/>
    <lineage>
        <taxon>Eukaryota</taxon>
        <taxon>Viridiplantae</taxon>
        <taxon>Streptophyta</taxon>
        <taxon>Embryophyta</taxon>
        <taxon>Tracheophyta</taxon>
        <taxon>Spermatophyta</taxon>
        <taxon>Magnoliopsida</taxon>
        <taxon>eudicotyledons</taxon>
        <taxon>Gunneridae</taxon>
        <taxon>Pentapetalae</taxon>
        <taxon>rosids</taxon>
        <taxon>fabids</taxon>
        <taxon>Malpighiales</taxon>
        <taxon>Rhizophoraceae</taxon>
        <taxon>Rhizophora</taxon>
    </lineage>
</organism>
<evidence type="ECO:0000259" key="15">
    <source>
        <dbReference type="Pfam" id="PF23660"/>
    </source>
</evidence>
<feature type="signal peptide" evidence="7">
    <location>
        <begin position="1"/>
        <end position="24"/>
    </location>
</feature>
<comment type="subcellular location">
    <subcellularLocation>
        <location evidence="1">Endoplasmic reticulum membrane</location>
        <topology evidence="1">Single-pass type I membrane protein</topology>
    </subcellularLocation>
</comment>
<sequence length="1199" mass="131091">MEMRVALLYLSILIYSTLSAAASADPIHGCGGFVEASSSLVKSRKATDAKLDYSNIRVELQTLDGLVKDRTQCAPNGYYFIPVYDKGSFVISISGPEGWSWDPEKVPIVVDDSGCNHNEDINFQFTGFTLSGRVVGAVGGESCSDKNGGPSNVNVELLSHTGDVISSVATSPLGIYLFKNVIPGQYKLRASHPDLEVEARGSTEVKLGFENGVVDDIFFVPGYELRGFVVAQGNPILGVHIYLYSDDVAEVDCPQGFGDHVGQRKPLCHAISDANGVFRFKTIPCGSYELIPFYKGENTVFDVSPVVMLVSLEHQHLTVPQKFQVTGFSVAGRVVDGNEIGVEGAKIIVDGHERFTTDKEGYYKLDQVTSNQYVIEARKEHYKFDKLNDYMVLPNMASIQDIKAISYDVCGVVRMVSAGHRAKVALTHGPENVKPQATQTDVNGNFCFEVPPGEYRLSALAAMPETVPGLLFLPPYLDVVVKSPLLNVVFSQALVSVLGSVTCKERCGPSVTVTLVRLAGKHRERKSVTLTDESNDFVFSSILPGKYRLEVKHNSMGPVPGEDDWCWEQHATDVDVGTEDLEGVVFVQKGYWVTFTSTHDVDAHITDPDGSPINLKIKKGSQHICLESPGVHELLFINSCVSFGNMPTKIDTSNLMPIYLKGEKYRLTGRITVDLSSTDGVTEFPDIILVDILDSERSVIEGATANLVSSGGDQARSALYEYSVLATPGEKLIFVPRDTRREGKKILFYPKEHQVLVTNDDCQASIPSFSGRLGLYIEGSISPPLSGVYAKIIAAEDSNITSLKKGEITLETTSGMDGNFVGGPLYDDIKYSVEASKPGYHLRHVGPYSFTCQKLGQISVDIYSKVDANEPIPSVLLSLSGDDGYRNNSISGIGGAFLFDNLFPGVFYLRPLLKEYAFSPSSQAIELGSGDSKEVTFQAARVAYSAIGTVMLLSGHPKEGVSVEARSESKGYYEETVTDSSGNYRLRGLVPDAIYVIKVVQKHGLGASRIERASPSSVTVKVGSEDIRGLDFIVFEQPEMTILSCHVEGKRMEELHSHLLVEVKLASDMSKIESVFPLPLSNFFQLKNLPKGKHILQLRSTLQSSAHKFVSDIIEVDLEKTARVHVGPLRYSLEEDHQKVELTPAPVFPLIVGSLVIALFISMPRVKDLYQAATGIPAPGFMTTVKKEPRKPVVRKKTY</sequence>
<evidence type="ECO:0000256" key="6">
    <source>
        <dbReference type="ARBA" id="ARBA00023136"/>
    </source>
</evidence>
<feature type="domain" description="NOMO second beta-sandwich" evidence="10">
    <location>
        <begin position="125"/>
        <end position="218"/>
    </location>
</feature>
<evidence type="ECO:0000256" key="4">
    <source>
        <dbReference type="ARBA" id="ARBA00022824"/>
    </source>
</evidence>
<dbReference type="SUPFAM" id="SSF49464">
    <property type="entry name" value="Carboxypeptidase regulatory domain-like"/>
    <property type="match status" value="1"/>
</dbReference>
<dbReference type="Pfam" id="PF22902">
    <property type="entry name" value="NOMO1-like_9th"/>
    <property type="match status" value="1"/>
</dbReference>
<evidence type="ECO:0000256" key="5">
    <source>
        <dbReference type="ARBA" id="ARBA00022989"/>
    </source>
</evidence>
<keyword evidence="3 7" id="KW-0732">Signal</keyword>
<dbReference type="PANTHER" id="PTHR23303">
    <property type="entry name" value="CARBOXYPEPTIDASE REGULATORY REGION-CONTAINING"/>
    <property type="match status" value="1"/>
</dbReference>
<evidence type="ECO:0000256" key="7">
    <source>
        <dbReference type="SAM" id="SignalP"/>
    </source>
</evidence>
<dbReference type="Gene3D" id="2.60.40.10">
    <property type="entry name" value="Immunoglobulins"/>
    <property type="match status" value="1"/>
</dbReference>
<name>A0A2P2M7I8_RHIMU</name>
<evidence type="ECO:0000259" key="14">
    <source>
        <dbReference type="Pfam" id="PF23196"/>
    </source>
</evidence>
<evidence type="ECO:0000259" key="12">
    <source>
        <dbReference type="Pfam" id="PF23193"/>
    </source>
</evidence>
<dbReference type="Pfam" id="PF23662">
    <property type="entry name" value="DUF7152"/>
    <property type="match status" value="1"/>
</dbReference>
<dbReference type="PANTHER" id="PTHR23303:SF14">
    <property type="entry name" value="BOS COMPLEX SUBUNIT NOMO1-RELATED"/>
    <property type="match status" value="1"/>
</dbReference>
<dbReference type="Pfam" id="PF22904">
    <property type="entry name" value="NOMO1-like_2nd"/>
    <property type="match status" value="1"/>
</dbReference>
<dbReference type="AlphaFoldDB" id="A0A2P2M7I8"/>
<feature type="domain" description="NOMO eighth prealbumin-like" evidence="15">
    <location>
        <begin position="667"/>
        <end position="772"/>
    </location>
</feature>
<dbReference type="InterPro" id="IPR051417">
    <property type="entry name" value="SDr/BOS_complex"/>
</dbReference>